<keyword evidence="3" id="KW-1185">Reference proteome</keyword>
<dbReference type="EMBL" id="CAJVCH010396363">
    <property type="protein sequence ID" value="CAG7817518.1"/>
    <property type="molecule type" value="Genomic_DNA"/>
</dbReference>
<evidence type="ECO:0000313" key="3">
    <source>
        <dbReference type="Proteomes" id="UP000708208"/>
    </source>
</evidence>
<evidence type="ECO:0000259" key="1">
    <source>
        <dbReference type="Pfam" id="PF16064"/>
    </source>
</evidence>
<sequence>NVAAVTAQSDLMTKLEEMQTENKRYQKVVIAKLLSIETEIQDLKKVSILQQSVTNLEDLSLPDLPLQTKTDVIEIERWLELPENRNKLTRRLSRVGGKSAEQAIRNILEKLISSCLARHINYTGKNQKLNFQTLKIGEVIIDSVRLHPDFATLTDQKAKEVYINYFRNSKALKGGN</sequence>
<dbReference type="PANTHER" id="PTHR34153:SF2">
    <property type="entry name" value="SI:CH211-262H13.3-RELATED"/>
    <property type="match status" value="1"/>
</dbReference>
<evidence type="ECO:0000313" key="2">
    <source>
        <dbReference type="EMBL" id="CAG7817518.1"/>
    </source>
</evidence>
<accession>A0A8J2L879</accession>
<feature type="domain" description="DUF4806" evidence="1">
    <location>
        <begin position="63"/>
        <end position="136"/>
    </location>
</feature>
<dbReference type="AlphaFoldDB" id="A0A8J2L879"/>
<gene>
    <name evidence="2" type="ORF">AFUS01_LOCUS28080</name>
</gene>
<protein>
    <recommendedName>
        <fullName evidence="1">DUF4806 domain-containing protein</fullName>
    </recommendedName>
</protein>
<name>A0A8J2L879_9HEXA</name>
<feature type="non-terminal residue" evidence="2">
    <location>
        <position position="1"/>
    </location>
</feature>
<proteinExistence type="predicted"/>
<feature type="non-terminal residue" evidence="2">
    <location>
        <position position="176"/>
    </location>
</feature>
<comment type="caution">
    <text evidence="2">The sequence shown here is derived from an EMBL/GenBank/DDBJ whole genome shotgun (WGS) entry which is preliminary data.</text>
</comment>
<dbReference type="InterPro" id="IPR032071">
    <property type="entry name" value="DUF4806"/>
</dbReference>
<dbReference type="OrthoDB" id="6614320at2759"/>
<organism evidence="2 3">
    <name type="scientific">Allacma fusca</name>
    <dbReference type="NCBI Taxonomy" id="39272"/>
    <lineage>
        <taxon>Eukaryota</taxon>
        <taxon>Metazoa</taxon>
        <taxon>Ecdysozoa</taxon>
        <taxon>Arthropoda</taxon>
        <taxon>Hexapoda</taxon>
        <taxon>Collembola</taxon>
        <taxon>Symphypleona</taxon>
        <taxon>Sminthuridae</taxon>
        <taxon>Allacma</taxon>
    </lineage>
</organism>
<dbReference type="Proteomes" id="UP000708208">
    <property type="component" value="Unassembled WGS sequence"/>
</dbReference>
<dbReference type="Pfam" id="PF16064">
    <property type="entry name" value="DUF4806"/>
    <property type="match status" value="1"/>
</dbReference>
<reference evidence="2" key="1">
    <citation type="submission" date="2021-06" db="EMBL/GenBank/DDBJ databases">
        <authorList>
            <person name="Hodson N. C."/>
            <person name="Mongue J. A."/>
            <person name="Jaron S. K."/>
        </authorList>
    </citation>
    <scope>NUCLEOTIDE SEQUENCE</scope>
</reference>
<dbReference type="PANTHER" id="PTHR34153">
    <property type="entry name" value="SI:CH211-262H13.3-RELATED-RELATED"/>
    <property type="match status" value="1"/>
</dbReference>